<dbReference type="AlphaFoldDB" id="A0A917C1N1"/>
<protein>
    <submittedName>
        <fullName evidence="2">Hydrolase</fullName>
    </submittedName>
</protein>
<dbReference type="Proteomes" id="UP000632498">
    <property type="component" value="Unassembled WGS sequence"/>
</dbReference>
<dbReference type="PANTHER" id="PTHR43798">
    <property type="entry name" value="MONOACYLGLYCEROL LIPASE"/>
    <property type="match status" value="1"/>
</dbReference>
<dbReference type="GO" id="GO:0016787">
    <property type="term" value="F:hydrolase activity"/>
    <property type="evidence" value="ECO:0007669"/>
    <property type="project" value="UniProtKB-KW"/>
</dbReference>
<dbReference type="Pfam" id="PF12697">
    <property type="entry name" value="Abhydrolase_6"/>
    <property type="match status" value="1"/>
</dbReference>
<evidence type="ECO:0000313" key="3">
    <source>
        <dbReference type="Proteomes" id="UP000632498"/>
    </source>
</evidence>
<dbReference type="Gene3D" id="3.40.50.1820">
    <property type="entry name" value="alpha/beta hydrolase"/>
    <property type="match status" value="1"/>
</dbReference>
<gene>
    <name evidence="2" type="ORF">GCM10011332_22110</name>
</gene>
<dbReference type="InterPro" id="IPR050266">
    <property type="entry name" value="AB_hydrolase_sf"/>
</dbReference>
<name>A0A917C1N1_9PROT</name>
<dbReference type="EMBL" id="BMHV01000015">
    <property type="protein sequence ID" value="GGF67583.1"/>
    <property type="molecule type" value="Genomic_DNA"/>
</dbReference>
<dbReference type="SUPFAM" id="SSF53474">
    <property type="entry name" value="alpha/beta-Hydrolases"/>
    <property type="match status" value="1"/>
</dbReference>
<accession>A0A917C1N1</accession>
<reference evidence="2" key="1">
    <citation type="journal article" date="2014" name="Int. J. Syst. Evol. Microbiol.">
        <title>Complete genome sequence of Corynebacterium casei LMG S-19264T (=DSM 44701T), isolated from a smear-ripened cheese.</title>
        <authorList>
            <consortium name="US DOE Joint Genome Institute (JGI-PGF)"/>
            <person name="Walter F."/>
            <person name="Albersmeier A."/>
            <person name="Kalinowski J."/>
            <person name="Ruckert C."/>
        </authorList>
    </citation>
    <scope>NUCLEOTIDE SEQUENCE</scope>
    <source>
        <strain evidence="2">CGMCC 1.15254</strain>
    </source>
</reference>
<dbReference type="InterPro" id="IPR029058">
    <property type="entry name" value="AB_hydrolase_fold"/>
</dbReference>
<reference evidence="2" key="2">
    <citation type="submission" date="2020-09" db="EMBL/GenBank/DDBJ databases">
        <authorList>
            <person name="Sun Q."/>
            <person name="Zhou Y."/>
        </authorList>
    </citation>
    <scope>NUCLEOTIDE SEQUENCE</scope>
    <source>
        <strain evidence="2">CGMCC 1.15254</strain>
    </source>
</reference>
<dbReference type="PRINTS" id="PR00111">
    <property type="entry name" value="ABHYDROLASE"/>
</dbReference>
<evidence type="ECO:0000313" key="2">
    <source>
        <dbReference type="EMBL" id="GGF67583.1"/>
    </source>
</evidence>
<sequence>MKETVLLLPGLLCDRSLWRHQLEYLGPECNLKVADFTQGDSIESFAENALALIPEGKFSVAGLSMGGYVALEIYKRAPERVTRLALLDASPYADLPEHADYRRSAMELAKDHGLGEVMNSILGRLIHPSRYEDAELVKTIDAMAHRVGVNGFLRQQTALLNRMDYADMLGTVSCPTLVLVGRQDTMTPPKIARDMARALPQAALVEIENCGHLSTMEQPEAVTALLRYWLQN</sequence>
<keyword evidence="3" id="KW-1185">Reference proteome</keyword>
<dbReference type="InterPro" id="IPR000073">
    <property type="entry name" value="AB_hydrolase_1"/>
</dbReference>
<dbReference type="PANTHER" id="PTHR43798:SF29">
    <property type="entry name" value="AB HYDROLASE-1 DOMAIN-CONTAINING PROTEIN"/>
    <property type="match status" value="1"/>
</dbReference>
<dbReference type="RefSeq" id="WP_188664958.1">
    <property type="nucleotide sequence ID" value="NZ_BMHV01000015.1"/>
</dbReference>
<feature type="domain" description="AB hydrolase-1" evidence="1">
    <location>
        <begin position="5"/>
        <end position="224"/>
    </location>
</feature>
<keyword evidence="2" id="KW-0378">Hydrolase</keyword>
<proteinExistence type="predicted"/>
<evidence type="ECO:0000259" key="1">
    <source>
        <dbReference type="Pfam" id="PF12697"/>
    </source>
</evidence>
<comment type="caution">
    <text evidence="2">The sequence shown here is derived from an EMBL/GenBank/DDBJ whole genome shotgun (WGS) entry which is preliminary data.</text>
</comment>
<organism evidence="2 3">
    <name type="scientific">Terasakiella brassicae</name>
    <dbReference type="NCBI Taxonomy" id="1634917"/>
    <lineage>
        <taxon>Bacteria</taxon>
        <taxon>Pseudomonadati</taxon>
        <taxon>Pseudomonadota</taxon>
        <taxon>Alphaproteobacteria</taxon>
        <taxon>Rhodospirillales</taxon>
        <taxon>Terasakiellaceae</taxon>
        <taxon>Terasakiella</taxon>
    </lineage>
</organism>